<gene>
    <name evidence="3" type="primary">cheB</name>
    <name evidence="8" type="ORF">DLJ74_10575</name>
</gene>
<dbReference type="EC" id="3.1.1.61" evidence="3"/>
<keyword evidence="1 3" id="KW-0378">Hydrolase</keyword>
<dbReference type="Proteomes" id="UP000245624">
    <property type="component" value="Unassembled WGS sequence"/>
</dbReference>
<comment type="caution">
    <text evidence="8">The sequence shown here is derived from an EMBL/GenBank/DDBJ whole genome shotgun (WGS) entry which is preliminary data.</text>
</comment>
<feature type="domain" description="Response regulatory" evidence="6">
    <location>
        <begin position="5"/>
        <end position="122"/>
    </location>
</feature>
<keyword evidence="3 5" id="KW-0597">Phosphoprotein</keyword>
<proteinExistence type="inferred from homology"/>
<evidence type="ECO:0000313" key="9">
    <source>
        <dbReference type="Proteomes" id="UP000245624"/>
    </source>
</evidence>
<evidence type="ECO:0000259" key="7">
    <source>
        <dbReference type="PROSITE" id="PS50122"/>
    </source>
</evidence>
<dbReference type="HAMAP" id="MF_00099">
    <property type="entry name" value="CheB_chemtxs"/>
    <property type="match status" value="1"/>
</dbReference>
<keyword evidence="3" id="KW-0963">Cytoplasm</keyword>
<dbReference type="GO" id="GO:0005737">
    <property type="term" value="C:cytoplasm"/>
    <property type="evidence" value="ECO:0007669"/>
    <property type="project" value="UniProtKB-SubCell"/>
</dbReference>
<accession>A0A317L0T1</accession>
<dbReference type="RefSeq" id="WP_109984426.1">
    <property type="nucleotide sequence ID" value="NZ_JAJUIE010000001.1"/>
</dbReference>
<feature type="modified residue" description="4-aspartylphosphate" evidence="3 5">
    <location>
        <position position="56"/>
    </location>
</feature>
<feature type="active site" evidence="3 4">
    <location>
        <position position="172"/>
    </location>
</feature>
<feature type="active site" evidence="3 4">
    <location>
        <position position="295"/>
    </location>
</feature>
<keyword evidence="9" id="KW-1185">Reference proteome</keyword>
<comment type="catalytic activity">
    <reaction evidence="2 3">
        <text>[protein]-L-glutamate 5-O-methyl ester + H2O = L-glutamyl-[protein] + methanol + H(+)</text>
        <dbReference type="Rhea" id="RHEA:23236"/>
        <dbReference type="Rhea" id="RHEA-COMP:10208"/>
        <dbReference type="Rhea" id="RHEA-COMP:10311"/>
        <dbReference type="ChEBI" id="CHEBI:15377"/>
        <dbReference type="ChEBI" id="CHEBI:15378"/>
        <dbReference type="ChEBI" id="CHEBI:17790"/>
        <dbReference type="ChEBI" id="CHEBI:29973"/>
        <dbReference type="ChEBI" id="CHEBI:82795"/>
        <dbReference type="EC" id="3.1.1.61"/>
    </reaction>
</comment>
<dbReference type="PIRSF" id="PIRSF000876">
    <property type="entry name" value="RR_chemtxs_CheB"/>
    <property type="match status" value="1"/>
</dbReference>
<evidence type="ECO:0000313" key="8">
    <source>
        <dbReference type="EMBL" id="PWU68854.1"/>
    </source>
</evidence>
<feature type="active site" evidence="3 4">
    <location>
        <position position="199"/>
    </location>
</feature>
<dbReference type="EMBL" id="QGTD01000008">
    <property type="protein sequence ID" value="PWU68854.1"/>
    <property type="molecule type" value="Genomic_DNA"/>
</dbReference>
<dbReference type="PANTHER" id="PTHR42872">
    <property type="entry name" value="PROTEIN-GLUTAMATE METHYLESTERASE/PROTEIN-GLUTAMINE GLUTAMINASE"/>
    <property type="match status" value="1"/>
</dbReference>
<evidence type="ECO:0000256" key="5">
    <source>
        <dbReference type="PROSITE-ProRule" id="PRU00169"/>
    </source>
</evidence>
<dbReference type="NCBIfam" id="NF001965">
    <property type="entry name" value="PRK00742.1"/>
    <property type="match status" value="1"/>
</dbReference>
<comment type="PTM">
    <text evidence="3">Phosphorylated by CheA. Phosphorylation of the N-terminal regulatory domain activates the methylesterase activity.</text>
</comment>
<dbReference type="SUPFAM" id="SSF52172">
    <property type="entry name" value="CheY-like"/>
    <property type="match status" value="1"/>
</dbReference>
<evidence type="ECO:0000256" key="3">
    <source>
        <dbReference type="HAMAP-Rule" id="MF_00099"/>
    </source>
</evidence>
<comment type="domain">
    <text evidence="3">Contains a C-terminal catalytic domain, and an N-terminal region which modulates catalytic activity.</text>
</comment>
<comment type="catalytic activity">
    <reaction evidence="3">
        <text>L-glutaminyl-[protein] + H2O = L-glutamyl-[protein] + NH4(+)</text>
        <dbReference type="Rhea" id="RHEA:16441"/>
        <dbReference type="Rhea" id="RHEA-COMP:10207"/>
        <dbReference type="Rhea" id="RHEA-COMP:10208"/>
        <dbReference type="ChEBI" id="CHEBI:15377"/>
        <dbReference type="ChEBI" id="CHEBI:28938"/>
        <dbReference type="ChEBI" id="CHEBI:29973"/>
        <dbReference type="ChEBI" id="CHEBI:30011"/>
        <dbReference type="EC" id="3.5.1.44"/>
    </reaction>
</comment>
<dbReference type="Gene3D" id="3.40.50.180">
    <property type="entry name" value="Methylesterase CheB, C-terminal domain"/>
    <property type="match status" value="1"/>
</dbReference>
<reference evidence="8 9" key="1">
    <citation type="submission" date="2018-05" db="EMBL/GenBank/DDBJ databases">
        <title>Genomic analysis of Gracilibacillus dipsosauri DD1 reveals novel features of a salt-tolerant amylase.</title>
        <authorList>
            <person name="Deutch C.E."/>
            <person name="Yang S."/>
        </authorList>
    </citation>
    <scope>NUCLEOTIDE SEQUENCE [LARGE SCALE GENOMIC DNA]</scope>
    <source>
        <strain evidence="8 9">DD1</strain>
    </source>
</reference>
<dbReference type="SUPFAM" id="SSF52738">
    <property type="entry name" value="Methylesterase CheB, C-terminal domain"/>
    <property type="match status" value="1"/>
</dbReference>
<comment type="function">
    <text evidence="3">Involved in chemotaxis. Part of a chemotaxis signal transduction system that modulates chemotaxis in response to various stimuli. Catalyzes the demethylation of specific methylglutamate residues introduced into the chemoreceptors (methyl-accepting chemotaxis proteins or MCP) by CheR. Also mediates the irreversible deamidation of specific glutamine residues to glutamic acid.</text>
</comment>
<feature type="domain" description="CheB-type methylesterase" evidence="7">
    <location>
        <begin position="161"/>
        <end position="352"/>
    </location>
</feature>
<evidence type="ECO:0000256" key="4">
    <source>
        <dbReference type="PROSITE-ProRule" id="PRU00050"/>
    </source>
</evidence>
<dbReference type="Pfam" id="PF00072">
    <property type="entry name" value="Response_reg"/>
    <property type="match status" value="1"/>
</dbReference>
<organism evidence="8 9">
    <name type="scientific">Gracilibacillus dipsosauri</name>
    <dbReference type="NCBI Taxonomy" id="178340"/>
    <lineage>
        <taxon>Bacteria</taxon>
        <taxon>Bacillati</taxon>
        <taxon>Bacillota</taxon>
        <taxon>Bacilli</taxon>
        <taxon>Bacillales</taxon>
        <taxon>Bacillaceae</taxon>
        <taxon>Gracilibacillus</taxon>
    </lineage>
</organism>
<dbReference type="PROSITE" id="PS50122">
    <property type="entry name" value="CHEB"/>
    <property type="match status" value="1"/>
</dbReference>
<name>A0A317L0T1_9BACI</name>
<dbReference type="GO" id="GO:0008984">
    <property type="term" value="F:protein-glutamate methylesterase activity"/>
    <property type="evidence" value="ECO:0007669"/>
    <property type="project" value="UniProtKB-UniRule"/>
</dbReference>
<dbReference type="InterPro" id="IPR001789">
    <property type="entry name" value="Sig_transdc_resp-reg_receiver"/>
</dbReference>
<sequence>MKKYTALVVDDSAFMRKMITDIINQSRLIEVISTARNGEDALEKVEKWKPDVVTMDVEMPIMDGITTLTHMMEKSPTPVVMLSSLTKIGADKTMEAMSLGAVDFIAKPSGSISLNIKEIQQEIISKVEQAVVSNISTFQKREKAKSVSLDTESRFLKRNRPMVNPIIAIGSSTGGPRALQEIITNLPSDFKAPIVVVQHMPKGFTKSLADRLNKLSNVEVKEVENGDLIEKGKVYIAEGGKQFEVIGNGAELIAKVSKREPVNGHQPSVDVLFGSIARLPHCHPLSIILTGMGKDGSNGIVQLKQRHPRTITISQSKETCVVYGMPQAAERTSLVDYVLDIQDISTILQEKV</sequence>
<comment type="subcellular location">
    <subcellularLocation>
        <location evidence="3">Cytoplasm</location>
    </subcellularLocation>
</comment>
<dbReference type="EC" id="3.5.1.44" evidence="3"/>
<evidence type="ECO:0000256" key="2">
    <source>
        <dbReference type="ARBA" id="ARBA00048267"/>
    </source>
</evidence>
<dbReference type="GO" id="GO:0000156">
    <property type="term" value="F:phosphorelay response regulator activity"/>
    <property type="evidence" value="ECO:0007669"/>
    <property type="project" value="InterPro"/>
</dbReference>
<dbReference type="Pfam" id="PF01339">
    <property type="entry name" value="CheB_methylest"/>
    <property type="match status" value="1"/>
</dbReference>
<dbReference type="PANTHER" id="PTHR42872:SF3">
    <property type="entry name" value="PROTEIN-GLUTAMATE METHYLESTERASE_PROTEIN-GLUTAMINE GLUTAMINASE 1"/>
    <property type="match status" value="1"/>
</dbReference>
<dbReference type="InterPro" id="IPR008248">
    <property type="entry name" value="CheB-like"/>
</dbReference>
<dbReference type="CDD" id="cd17541">
    <property type="entry name" value="REC_CheB-like"/>
    <property type="match status" value="1"/>
</dbReference>
<dbReference type="Gene3D" id="3.40.50.2300">
    <property type="match status" value="1"/>
</dbReference>
<dbReference type="CDD" id="cd16432">
    <property type="entry name" value="CheB_Rec"/>
    <property type="match status" value="1"/>
</dbReference>
<evidence type="ECO:0000256" key="1">
    <source>
        <dbReference type="ARBA" id="ARBA00022801"/>
    </source>
</evidence>
<dbReference type="GO" id="GO:0006935">
    <property type="term" value="P:chemotaxis"/>
    <property type="evidence" value="ECO:0007669"/>
    <property type="project" value="UniProtKB-UniRule"/>
</dbReference>
<evidence type="ECO:0000259" key="6">
    <source>
        <dbReference type="PROSITE" id="PS50110"/>
    </source>
</evidence>
<dbReference type="AlphaFoldDB" id="A0A317L0T1"/>
<dbReference type="PROSITE" id="PS50110">
    <property type="entry name" value="RESPONSE_REGULATORY"/>
    <property type="match status" value="1"/>
</dbReference>
<dbReference type="InterPro" id="IPR035909">
    <property type="entry name" value="CheB_C"/>
</dbReference>
<dbReference type="OrthoDB" id="9793421at2"/>
<protein>
    <recommendedName>
        <fullName evidence="3">Protein-glutamate methylesterase/protein-glutamine glutaminase</fullName>
        <ecNumber evidence="3">3.1.1.61</ecNumber>
        <ecNumber evidence="3">3.5.1.44</ecNumber>
    </recommendedName>
</protein>
<dbReference type="SMART" id="SM00448">
    <property type="entry name" value="REC"/>
    <property type="match status" value="1"/>
</dbReference>
<keyword evidence="3 4" id="KW-0145">Chemotaxis</keyword>
<comment type="similarity">
    <text evidence="3">Belongs to the CheB family.</text>
</comment>
<dbReference type="GO" id="GO:0050568">
    <property type="term" value="F:protein-glutamine glutaminase activity"/>
    <property type="evidence" value="ECO:0007669"/>
    <property type="project" value="UniProtKB-UniRule"/>
</dbReference>
<dbReference type="InterPro" id="IPR000673">
    <property type="entry name" value="Sig_transdc_resp-reg_Me-estase"/>
</dbReference>
<dbReference type="InterPro" id="IPR011006">
    <property type="entry name" value="CheY-like_superfamily"/>
</dbReference>